<accession>A0ABS2XKY9</accession>
<protein>
    <submittedName>
        <fullName evidence="8">INT6 protein</fullName>
    </submittedName>
</protein>
<dbReference type="InterPro" id="IPR029307">
    <property type="entry name" value="INT_SG_DDX_CT_C"/>
</dbReference>
<dbReference type="InterPro" id="IPR051113">
    <property type="entry name" value="Integrator_subunit6"/>
</dbReference>
<dbReference type="PANTHER" id="PTHR12957">
    <property type="entry name" value="DEAD/H BOX POLYPEPTIDE 26/DICE1-RELATED"/>
    <property type="match status" value="1"/>
</dbReference>
<dbReference type="PROSITE" id="PS00032">
    <property type="entry name" value="ANTENNAPEDIA"/>
    <property type="match status" value="1"/>
</dbReference>
<name>A0ABS2XKY9_POLSP</name>
<keyword evidence="2" id="KW-0217">Developmental protein</keyword>
<dbReference type="EMBL" id="JAAWVQ010044178">
    <property type="protein sequence ID" value="MBN3274804.1"/>
    <property type="molecule type" value="Genomic_DNA"/>
</dbReference>
<dbReference type="InterPro" id="IPR001827">
    <property type="entry name" value="Homeobox_Antennapedia_CS"/>
</dbReference>
<evidence type="ECO:0000256" key="1">
    <source>
        <dbReference type="ARBA" id="ARBA00004123"/>
    </source>
</evidence>
<dbReference type="InterPro" id="IPR002035">
    <property type="entry name" value="VWF_A"/>
</dbReference>
<dbReference type="Pfam" id="PF13519">
    <property type="entry name" value="VWA_2"/>
    <property type="match status" value="1"/>
</dbReference>
<dbReference type="Proteomes" id="UP001166093">
    <property type="component" value="Unassembled WGS sequence"/>
</dbReference>
<dbReference type="Gene3D" id="3.40.50.410">
    <property type="entry name" value="von Willebrand factor, type A domain"/>
    <property type="match status" value="1"/>
</dbReference>
<dbReference type="CDD" id="cd00198">
    <property type="entry name" value="vWFA"/>
    <property type="match status" value="1"/>
</dbReference>
<organism evidence="8 9">
    <name type="scientific">Polyodon spathula</name>
    <name type="common">North American paddlefish</name>
    <name type="synonym">Squalus spathula</name>
    <dbReference type="NCBI Taxonomy" id="7913"/>
    <lineage>
        <taxon>Eukaryota</taxon>
        <taxon>Metazoa</taxon>
        <taxon>Chordata</taxon>
        <taxon>Craniata</taxon>
        <taxon>Vertebrata</taxon>
        <taxon>Euteleostomi</taxon>
        <taxon>Actinopterygii</taxon>
        <taxon>Chondrostei</taxon>
        <taxon>Acipenseriformes</taxon>
        <taxon>Polyodontidae</taxon>
        <taxon>Polyodon</taxon>
    </lineage>
</organism>
<keyword evidence="5" id="KW-0539">Nucleus</keyword>
<proteinExistence type="predicted"/>
<evidence type="ECO:0000313" key="9">
    <source>
        <dbReference type="Proteomes" id="UP001166093"/>
    </source>
</evidence>
<evidence type="ECO:0000256" key="3">
    <source>
        <dbReference type="ARBA" id="ARBA00023125"/>
    </source>
</evidence>
<dbReference type="PROSITE" id="PS50234">
    <property type="entry name" value="VWFA"/>
    <property type="match status" value="1"/>
</dbReference>
<feature type="non-terminal residue" evidence="8">
    <location>
        <position position="1"/>
    </location>
</feature>
<evidence type="ECO:0000256" key="5">
    <source>
        <dbReference type="ARBA" id="ARBA00023242"/>
    </source>
</evidence>
<feature type="region of interest" description="Disordered" evidence="6">
    <location>
        <begin position="792"/>
        <end position="812"/>
    </location>
</feature>
<dbReference type="Pfam" id="PF15300">
    <property type="entry name" value="INT_SG_DDX_CT_C"/>
    <property type="match status" value="1"/>
</dbReference>
<reference evidence="8" key="1">
    <citation type="journal article" date="2021" name="Cell">
        <title>Tracing the genetic footprints of vertebrate landing in non-teleost ray-finned fishes.</title>
        <authorList>
            <person name="Bi X."/>
            <person name="Wang K."/>
            <person name="Yang L."/>
            <person name="Pan H."/>
            <person name="Jiang H."/>
            <person name="Wei Q."/>
            <person name="Fang M."/>
            <person name="Yu H."/>
            <person name="Zhu C."/>
            <person name="Cai Y."/>
            <person name="He Y."/>
            <person name="Gan X."/>
            <person name="Zeng H."/>
            <person name="Yu D."/>
            <person name="Zhu Y."/>
            <person name="Jiang H."/>
            <person name="Qiu Q."/>
            <person name="Yang H."/>
            <person name="Zhang Y.E."/>
            <person name="Wang W."/>
            <person name="Zhu M."/>
            <person name="He S."/>
            <person name="Zhang G."/>
        </authorList>
    </citation>
    <scope>NUCLEOTIDE SEQUENCE</scope>
    <source>
        <strain evidence="8">Pddl_001</strain>
    </source>
</reference>
<feature type="non-terminal residue" evidence="8">
    <location>
        <position position="1047"/>
    </location>
</feature>
<dbReference type="InterPro" id="IPR057413">
    <property type="entry name" value="Beta-barrel_INTS6"/>
</dbReference>
<evidence type="ECO:0000313" key="8">
    <source>
        <dbReference type="EMBL" id="MBN3274804.1"/>
    </source>
</evidence>
<evidence type="ECO:0000256" key="4">
    <source>
        <dbReference type="ARBA" id="ARBA00023155"/>
    </source>
</evidence>
<dbReference type="Pfam" id="PF25462">
    <property type="entry name" value="Beta-barrel_INTS6"/>
    <property type="match status" value="1"/>
</dbReference>
<keyword evidence="9" id="KW-1185">Reference proteome</keyword>
<keyword evidence="3" id="KW-0238">DNA-binding</keyword>
<dbReference type="PANTHER" id="PTHR12957:SF23">
    <property type="entry name" value="INTEGRATOR COMPLEX SUBUNIT 6"/>
    <property type="match status" value="1"/>
</dbReference>
<feature type="domain" description="VWFA" evidence="7">
    <location>
        <begin position="3"/>
        <end position="249"/>
    </location>
</feature>
<keyword evidence="4" id="KW-0371">Homeobox</keyword>
<sequence>MPVLLFLIDTSASMNQRAHLGTTYLDIAKGAVETFMKLRSRDPASRGDRYMLVTFEEFPCGIKCYFNLALKSPFFLSFFFFFFTQAGWKENHATFMHELKNLQAVGLTTVGQSLRTAFDLLNLNRLVSGIDNYGQGRNPFFLEPSIIVTITDGSKLTSSSGVQDELHLPLSTPLPGSELTKEPFRWDQRLFALVLRIPGNMAVEPEQMIGVPQDDSAITPMCEVTGGRSYSVCSQRMLNQCLESLVQKIQSGVVINFEKTGPEPPPIEDGPLDTPKPGPQVWHSCHKLIYVRPNPKTGVPIGHWPIPEAFWPDQNSPTLPSRTAHPQVRFSCIDSEPMVIDKLPFDKYELEPSPLTQYILERKSPHTCWQVFVCNSAKYSDLGQPFGYLKASTALNCVNMFVMPYDFPVLLPLLDDLFKVHKLKPTLMWRQSFEVYLKTMPPYYIGGTGAALPRLRGSGAALPLAGFLPMTLDTWEPTAGGDPGEAMADTLPTAVEVKPAGILPLLVELGTAGALAPATGVETAPPLYPGEGSRPLHARNVCTGGTIPPGSPKPPQTHPGPRQEFPWMQSSQTRAPALAAGKPLKKALRMMGAPNLIAESMEYGLSYSVVSYLKKLSQQAKAESDRVIALVGKKPVQENGVQVKNKASTLSLAHCKDFKQLLKGITGEAPHVLQELNMKEFTGFQIGILNKDLKPQSFRNAYDIPRRSLLDHLSRMRSNLLKATQGLLKGQDEDQLHSIPIAQMGNYQEFLKLSPSPLREVDPDQPKRLHTFGNPFKLDKKGMMIDEADEFVSGPQNKSKRPGDPSMQGVPKRRRCMSPLLRGGRPLTPPAVNNHIGGKGPPSIPVTLAHPNLVKPIPVCKAPEENPNVFTDGVVENHIGSQHSLETLPDPVPDLNSDTDPFNMKQLPAGAENHIGELGINRSGVDNLYTVSPTGTNEDSEEGETCLEEGLHQSRKMKKLNNSKSEENNAELKVLITREIRKPGRRYERIFYFLEQVQGSLHTRLMFLQNVIKEAARFKKRVLIEQLEGFLEEIHCRYNQMNHVDSI</sequence>
<evidence type="ECO:0000256" key="6">
    <source>
        <dbReference type="SAM" id="MobiDB-lite"/>
    </source>
</evidence>
<gene>
    <name evidence="8" type="primary">Ints6_3</name>
    <name evidence="8" type="ORF">GTO93_0016286</name>
</gene>
<dbReference type="InterPro" id="IPR036465">
    <property type="entry name" value="vWFA_dom_sf"/>
</dbReference>
<comment type="subcellular location">
    <subcellularLocation>
        <location evidence="1">Nucleus</location>
    </subcellularLocation>
</comment>
<evidence type="ECO:0000259" key="7">
    <source>
        <dbReference type="PROSITE" id="PS50234"/>
    </source>
</evidence>
<comment type="caution">
    <text evidence="8">The sequence shown here is derived from an EMBL/GenBank/DDBJ whole genome shotgun (WGS) entry which is preliminary data.</text>
</comment>
<evidence type="ECO:0000256" key="2">
    <source>
        <dbReference type="ARBA" id="ARBA00022473"/>
    </source>
</evidence>
<dbReference type="SUPFAM" id="SSF53300">
    <property type="entry name" value="vWA-like"/>
    <property type="match status" value="1"/>
</dbReference>